<feature type="region of interest" description="Disordered" evidence="1">
    <location>
        <begin position="154"/>
        <end position="174"/>
    </location>
</feature>
<evidence type="ECO:0000259" key="2">
    <source>
        <dbReference type="Pfam" id="PF13699"/>
    </source>
</evidence>
<keyword evidence="4" id="KW-1185">Reference proteome</keyword>
<feature type="region of interest" description="Disordered" evidence="1">
    <location>
        <begin position="1"/>
        <end position="31"/>
    </location>
</feature>
<protein>
    <submittedName>
        <fullName evidence="3">Uncharacterized protein DUF4157</fullName>
    </submittedName>
</protein>
<dbReference type="Pfam" id="PF13699">
    <property type="entry name" value="eCIS_core"/>
    <property type="match status" value="1"/>
</dbReference>
<feature type="compositionally biased region" description="Basic and acidic residues" evidence="1">
    <location>
        <begin position="196"/>
        <end position="219"/>
    </location>
</feature>
<reference evidence="3 4" key="1">
    <citation type="submission" date="2018-10" db="EMBL/GenBank/DDBJ databases">
        <title>Genomic Encyclopedia of Archaeal and Bacterial Type Strains, Phase II (KMG-II): from individual species to whole genera.</title>
        <authorList>
            <person name="Goeker M."/>
        </authorList>
    </citation>
    <scope>NUCLEOTIDE SEQUENCE [LARGE SCALE GENOMIC DNA]</scope>
    <source>
        <strain evidence="3 4">DSM 45657</strain>
    </source>
</reference>
<dbReference type="EMBL" id="RCDD01000003">
    <property type="protein sequence ID" value="RLK58250.1"/>
    <property type="molecule type" value="Genomic_DNA"/>
</dbReference>
<dbReference type="Proteomes" id="UP000282454">
    <property type="component" value="Unassembled WGS sequence"/>
</dbReference>
<organism evidence="3 4">
    <name type="scientific">Actinokineospora cianjurensis</name>
    <dbReference type="NCBI Taxonomy" id="585224"/>
    <lineage>
        <taxon>Bacteria</taxon>
        <taxon>Bacillati</taxon>
        <taxon>Actinomycetota</taxon>
        <taxon>Actinomycetes</taxon>
        <taxon>Pseudonocardiales</taxon>
        <taxon>Pseudonocardiaceae</taxon>
        <taxon>Actinokineospora</taxon>
    </lineage>
</organism>
<sequence length="259" mass="27349">MREHEHDQETEHRQAADRGHDGEDHALLGKAAAAGRPEVLGAPGLLGLQRAVGNAGVGALVEEERSPVHSVVGSGGSPLAAGTRAEMEDRFGGQDFSDVRVHTGGAATESAKSVHAQAYTVGSDIVFSDNHYDPGSAQGKHMLAHELTHVVQQRSGPVDGTDTGGGVKVSDPGDRFEREAVANADHVMSAPAVQRSADHDHADHDHGAHDHAEHDHGEPGEPSVQRAEEPAPEEEEEEAPAAQTFVQRQESGEDFAEEE</sequence>
<proteinExistence type="predicted"/>
<comment type="caution">
    <text evidence="3">The sequence shown here is derived from an EMBL/GenBank/DDBJ whole genome shotgun (WGS) entry which is preliminary data.</text>
</comment>
<feature type="compositionally biased region" description="Acidic residues" evidence="1">
    <location>
        <begin position="230"/>
        <end position="239"/>
    </location>
</feature>
<dbReference type="OrthoDB" id="9153660at2"/>
<evidence type="ECO:0000313" key="3">
    <source>
        <dbReference type="EMBL" id="RLK58250.1"/>
    </source>
</evidence>
<feature type="region of interest" description="Disordered" evidence="1">
    <location>
        <begin position="192"/>
        <end position="259"/>
    </location>
</feature>
<dbReference type="AlphaFoldDB" id="A0A421B1L7"/>
<dbReference type="RefSeq" id="WP_121392703.1">
    <property type="nucleotide sequence ID" value="NZ_RCDD01000003.1"/>
</dbReference>
<name>A0A421B1L7_9PSEU</name>
<gene>
    <name evidence="3" type="ORF">CLV68_4346</name>
</gene>
<feature type="compositionally biased region" description="Basic and acidic residues" evidence="1">
    <location>
        <begin position="1"/>
        <end position="27"/>
    </location>
</feature>
<accession>A0A421B1L7</accession>
<feature type="domain" description="eCIS core" evidence="2">
    <location>
        <begin position="78"/>
        <end position="156"/>
    </location>
</feature>
<evidence type="ECO:0000256" key="1">
    <source>
        <dbReference type="SAM" id="MobiDB-lite"/>
    </source>
</evidence>
<evidence type="ECO:0000313" key="4">
    <source>
        <dbReference type="Proteomes" id="UP000282454"/>
    </source>
</evidence>
<dbReference type="InterPro" id="IPR025295">
    <property type="entry name" value="eCIS_core_dom"/>
</dbReference>